<evidence type="ECO:0000313" key="6">
    <source>
        <dbReference type="Proteomes" id="UP001213623"/>
    </source>
</evidence>
<feature type="zinc finger region" description="C3H1-type" evidence="1">
    <location>
        <begin position="140"/>
        <end position="166"/>
    </location>
</feature>
<feature type="zinc finger region" description="C3H1-type" evidence="1">
    <location>
        <begin position="169"/>
        <end position="190"/>
    </location>
</feature>
<feature type="domain" description="C3H1-type" evidence="3">
    <location>
        <begin position="140"/>
        <end position="166"/>
    </location>
</feature>
<dbReference type="Pfam" id="PF01713">
    <property type="entry name" value="Smr"/>
    <property type="match status" value="1"/>
</dbReference>
<dbReference type="Gene3D" id="3.30.1370.110">
    <property type="match status" value="1"/>
</dbReference>
<feature type="domain" description="Smr" evidence="4">
    <location>
        <begin position="378"/>
        <end position="443"/>
    </location>
</feature>
<dbReference type="AlphaFoldDB" id="A0AAF0ETE5"/>
<feature type="region of interest" description="Disordered" evidence="2">
    <location>
        <begin position="203"/>
        <end position="269"/>
    </location>
</feature>
<dbReference type="InterPro" id="IPR036063">
    <property type="entry name" value="Smr_dom_sf"/>
</dbReference>
<dbReference type="Pfam" id="PF14608">
    <property type="entry name" value="zf-CCCH_2"/>
    <property type="match status" value="2"/>
</dbReference>
<organism evidence="5 6">
    <name type="scientific">Malassezia nana</name>
    <dbReference type="NCBI Taxonomy" id="180528"/>
    <lineage>
        <taxon>Eukaryota</taxon>
        <taxon>Fungi</taxon>
        <taxon>Dikarya</taxon>
        <taxon>Basidiomycota</taxon>
        <taxon>Ustilaginomycotina</taxon>
        <taxon>Malasseziomycetes</taxon>
        <taxon>Malasseziales</taxon>
        <taxon>Malasseziaceae</taxon>
        <taxon>Malassezia</taxon>
    </lineage>
</organism>
<keyword evidence="6" id="KW-1185">Reference proteome</keyword>
<evidence type="ECO:0000313" key="5">
    <source>
        <dbReference type="EMBL" id="WFD28022.1"/>
    </source>
</evidence>
<feature type="compositionally biased region" description="Pro residues" evidence="2">
    <location>
        <begin position="203"/>
        <end position="220"/>
    </location>
</feature>
<dbReference type="PROSITE" id="PS50103">
    <property type="entry name" value="ZF_C3H1"/>
    <property type="match status" value="2"/>
</dbReference>
<proteinExistence type="predicted"/>
<evidence type="ECO:0000256" key="2">
    <source>
        <dbReference type="SAM" id="MobiDB-lite"/>
    </source>
</evidence>
<protein>
    <submittedName>
        <fullName evidence="5">Uncharacterized protein</fullName>
    </submittedName>
</protein>
<dbReference type="SMART" id="SM00356">
    <property type="entry name" value="ZnF_C3H1"/>
    <property type="match status" value="2"/>
</dbReference>
<dbReference type="Gene3D" id="4.10.1000.10">
    <property type="entry name" value="Zinc finger, CCCH-type"/>
    <property type="match status" value="1"/>
</dbReference>
<feature type="domain" description="C3H1-type" evidence="3">
    <location>
        <begin position="169"/>
        <end position="190"/>
    </location>
</feature>
<sequence>MLPGAPAIDSDDEDEFSPFAKVTPVAPAAFAPAAIPVNPPRAPDELDTEGMVHGLQALSMQAESGAMPLTPLDVFCSVLLAHNEGLFAEHSDPVQRMTCASQRIQAALERCHYDVNAAMKALRDAHVHGTDLASVESSAPGAMRVCRFFLAGECRRSDCRFSHDLNRALCRFWLRGQCLNDPCGFLHDYEALSQLAQSMVVAPAPPAPPAPPPQPAPPRPRLAASQSPWAMAAKSAPVRSEARAPKSTAGPSVPRAAPSQSARLPLRPPSLLPTLATGHVVAMDTTKIRAAQPPAQDAWTTTQVLLRERHRRIREQLKVAAGGDAGGWGSSAQASNEPGARGLRGQWIGAGLGLCLGVARRETAGPALSLDERTEAMLDLHGLHVSEALEACEQFLLALPAEHFRGLCYLCVGAGKHSARARGTLSTKVREFLASWGYPHSEYDGIIACDPCTHW</sequence>
<dbReference type="Proteomes" id="UP001213623">
    <property type="component" value="Chromosome 5"/>
</dbReference>
<keyword evidence="1" id="KW-0862">Zinc</keyword>
<dbReference type="InterPro" id="IPR053242">
    <property type="entry name" value="PAM2-like_domain"/>
</dbReference>
<name>A0AAF0ETE5_9BASI</name>
<dbReference type="InterPro" id="IPR000571">
    <property type="entry name" value="Znf_CCCH"/>
</dbReference>
<dbReference type="GO" id="GO:0008270">
    <property type="term" value="F:zinc ion binding"/>
    <property type="evidence" value="ECO:0007669"/>
    <property type="project" value="UniProtKB-KW"/>
</dbReference>
<dbReference type="InterPro" id="IPR002625">
    <property type="entry name" value="Smr_dom"/>
</dbReference>
<dbReference type="PANTHER" id="PTHR46651:SF1">
    <property type="entry name" value="SMALL MUTS RELATED FAMILY PROTEIN"/>
    <property type="match status" value="1"/>
</dbReference>
<keyword evidence="1" id="KW-0863">Zinc-finger</keyword>
<keyword evidence="1" id="KW-0479">Metal-binding</keyword>
<reference evidence="5" key="1">
    <citation type="submission" date="2023-03" db="EMBL/GenBank/DDBJ databases">
        <title>Mating type loci evolution in Malassezia.</title>
        <authorList>
            <person name="Coelho M.A."/>
        </authorList>
    </citation>
    <scope>NUCLEOTIDE SEQUENCE</scope>
    <source>
        <strain evidence="5">CBS 9557</strain>
    </source>
</reference>
<evidence type="ECO:0000259" key="3">
    <source>
        <dbReference type="PROSITE" id="PS50103"/>
    </source>
</evidence>
<gene>
    <name evidence="5" type="ORF">MNAN1_003030</name>
</gene>
<evidence type="ECO:0000256" key="1">
    <source>
        <dbReference type="PROSITE-ProRule" id="PRU00723"/>
    </source>
</evidence>
<dbReference type="SUPFAM" id="SSF160443">
    <property type="entry name" value="SMR domain-like"/>
    <property type="match status" value="1"/>
</dbReference>
<evidence type="ECO:0000259" key="4">
    <source>
        <dbReference type="PROSITE" id="PS50828"/>
    </source>
</evidence>
<dbReference type="PANTHER" id="PTHR46651">
    <property type="entry name" value="POLYADENYLATE-BINDING PROTEIN-INTERACTING PROTEIN 7"/>
    <property type="match status" value="1"/>
</dbReference>
<dbReference type="PROSITE" id="PS50828">
    <property type="entry name" value="SMR"/>
    <property type="match status" value="1"/>
</dbReference>
<accession>A0AAF0ETE5</accession>
<dbReference type="EMBL" id="CP119896">
    <property type="protein sequence ID" value="WFD28022.1"/>
    <property type="molecule type" value="Genomic_DNA"/>
</dbReference>
<dbReference type="SMART" id="SM00463">
    <property type="entry name" value="SMR"/>
    <property type="match status" value="1"/>
</dbReference>